<dbReference type="Gene3D" id="2.60.120.10">
    <property type="entry name" value="Jelly Rolls"/>
    <property type="match status" value="1"/>
</dbReference>
<dbReference type="PANTHER" id="PTHR36440">
    <property type="entry name" value="PUTATIVE (AFU_ORTHOLOGUE AFUA_8G07350)-RELATED"/>
    <property type="match status" value="1"/>
</dbReference>
<evidence type="ECO:0000313" key="3">
    <source>
        <dbReference type="Proteomes" id="UP000253094"/>
    </source>
</evidence>
<dbReference type="SUPFAM" id="SSF51182">
    <property type="entry name" value="RmlC-like cupins"/>
    <property type="match status" value="1"/>
</dbReference>
<dbReference type="Proteomes" id="UP000253094">
    <property type="component" value="Unassembled WGS sequence"/>
</dbReference>
<reference evidence="2 3" key="1">
    <citation type="submission" date="2018-06" db="EMBL/GenBank/DDBJ databases">
        <title>Sphaerisporangium craniellae sp. nov., isolated from a marine sponge in the South China Sea.</title>
        <authorList>
            <person name="Li L."/>
        </authorList>
    </citation>
    <scope>NUCLEOTIDE SEQUENCE [LARGE SCALE GENOMIC DNA]</scope>
    <source>
        <strain evidence="2 3">CCTCC AA 208026</strain>
    </source>
</reference>
<comment type="caution">
    <text evidence="2">The sequence shown here is derived from an EMBL/GenBank/DDBJ whole genome shotgun (WGS) entry which is preliminary data.</text>
</comment>
<evidence type="ECO:0000259" key="1">
    <source>
        <dbReference type="Pfam" id="PF07883"/>
    </source>
</evidence>
<feature type="domain" description="Cupin type-2" evidence="1">
    <location>
        <begin position="40"/>
        <end position="104"/>
    </location>
</feature>
<dbReference type="InterPro" id="IPR013096">
    <property type="entry name" value="Cupin_2"/>
</dbReference>
<proteinExistence type="predicted"/>
<organism evidence="2 3">
    <name type="scientific">Sphaerisporangium album</name>
    <dbReference type="NCBI Taxonomy" id="509200"/>
    <lineage>
        <taxon>Bacteria</taxon>
        <taxon>Bacillati</taxon>
        <taxon>Actinomycetota</taxon>
        <taxon>Actinomycetes</taxon>
        <taxon>Streptosporangiales</taxon>
        <taxon>Streptosporangiaceae</taxon>
        <taxon>Sphaerisporangium</taxon>
    </lineage>
</organism>
<protein>
    <submittedName>
        <fullName evidence="2">Cupin domain-containing protein</fullName>
    </submittedName>
</protein>
<dbReference type="InterPro" id="IPR014710">
    <property type="entry name" value="RmlC-like_jellyroll"/>
</dbReference>
<evidence type="ECO:0000313" key="2">
    <source>
        <dbReference type="EMBL" id="RCG31619.1"/>
    </source>
</evidence>
<keyword evidence="3" id="KW-1185">Reference proteome</keyword>
<dbReference type="PANTHER" id="PTHR36440:SF1">
    <property type="entry name" value="PUTATIVE (AFU_ORTHOLOGUE AFUA_8G07350)-RELATED"/>
    <property type="match status" value="1"/>
</dbReference>
<dbReference type="RefSeq" id="WP_114028189.1">
    <property type="nucleotide sequence ID" value="NZ_QOIL01000004.1"/>
</dbReference>
<accession>A0A367FNZ0</accession>
<dbReference type="EMBL" id="QOIL01000004">
    <property type="protein sequence ID" value="RCG31619.1"/>
    <property type="molecule type" value="Genomic_DNA"/>
</dbReference>
<gene>
    <name evidence="2" type="ORF">DQ384_08625</name>
</gene>
<dbReference type="Pfam" id="PF07883">
    <property type="entry name" value="Cupin_2"/>
    <property type="match status" value="1"/>
</dbReference>
<dbReference type="InterPro" id="IPR011051">
    <property type="entry name" value="RmlC_Cupin_sf"/>
</dbReference>
<dbReference type="AlphaFoldDB" id="A0A367FNZ0"/>
<name>A0A367FNZ0_9ACTN</name>
<sequence length="149" mass="15975">MTVLFHPPGAGTRYPFLGTTMTVKAGERDTGAALSVIESECPPGFATPRHVHHHDDEAFYVLSGAVQVHCEDEAWEAGPGGFILLPRGRPHAFVNRGDEALRMLQLTWPAGFEHFTAEVSALPAGPPDFALLAEIGARHGYEILGPPPA</sequence>
<dbReference type="InterPro" id="IPR053146">
    <property type="entry name" value="QDO-like"/>
</dbReference>
<dbReference type="OrthoDB" id="4227163at2"/>